<feature type="domain" description="HAMP" evidence="17">
    <location>
        <begin position="334"/>
        <end position="386"/>
    </location>
</feature>
<evidence type="ECO:0000256" key="3">
    <source>
        <dbReference type="ARBA" id="ARBA00012438"/>
    </source>
</evidence>
<keyword evidence="4" id="KW-1003">Cell membrane</keyword>
<evidence type="ECO:0000256" key="6">
    <source>
        <dbReference type="ARBA" id="ARBA00022679"/>
    </source>
</evidence>
<dbReference type="SMART" id="SM00304">
    <property type="entry name" value="HAMP"/>
    <property type="match status" value="1"/>
</dbReference>
<dbReference type="EMBL" id="JBHLWN010000060">
    <property type="protein sequence ID" value="MFC0213663.1"/>
    <property type="molecule type" value="Genomic_DNA"/>
</dbReference>
<comment type="caution">
    <text evidence="18">The sequence shown here is derived from an EMBL/GenBank/DDBJ whole genome shotgun (WGS) entry which is preliminary data.</text>
</comment>
<gene>
    <name evidence="18" type="ORF">ACFFK0_14560</name>
</gene>
<keyword evidence="6" id="KW-0808">Transferase</keyword>
<keyword evidence="9" id="KW-0067">ATP-binding</keyword>
<evidence type="ECO:0000256" key="9">
    <source>
        <dbReference type="ARBA" id="ARBA00022840"/>
    </source>
</evidence>
<dbReference type="Pfam" id="PF13185">
    <property type="entry name" value="GAF_2"/>
    <property type="match status" value="1"/>
</dbReference>
<name>A0ABV6DM35_9BACL</name>
<evidence type="ECO:0000259" key="17">
    <source>
        <dbReference type="PROSITE" id="PS50885"/>
    </source>
</evidence>
<evidence type="ECO:0000313" key="19">
    <source>
        <dbReference type="Proteomes" id="UP001589776"/>
    </source>
</evidence>
<feature type="modified residue" description="4-aspartylphosphate" evidence="12">
    <location>
        <position position="1028"/>
    </location>
</feature>
<dbReference type="InterPro" id="IPR003661">
    <property type="entry name" value="HisK_dim/P_dom"/>
</dbReference>
<evidence type="ECO:0000256" key="12">
    <source>
        <dbReference type="PROSITE-ProRule" id="PRU00169"/>
    </source>
</evidence>
<dbReference type="InterPro" id="IPR029016">
    <property type="entry name" value="GAF-like_dom_sf"/>
</dbReference>
<dbReference type="InterPro" id="IPR004358">
    <property type="entry name" value="Sig_transdc_His_kin-like_C"/>
</dbReference>
<evidence type="ECO:0000256" key="5">
    <source>
        <dbReference type="ARBA" id="ARBA00022553"/>
    </source>
</evidence>
<dbReference type="SMART" id="SM00065">
    <property type="entry name" value="GAF"/>
    <property type="match status" value="1"/>
</dbReference>
<dbReference type="CDD" id="cd00156">
    <property type="entry name" value="REC"/>
    <property type="match status" value="1"/>
</dbReference>
<evidence type="ECO:0000256" key="7">
    <source>
        <dbReference type="ARBA" id="ARBA00022741"/>
    </source>
</evidence>
<dbReference type="Pfam" id="PF02518">
    <property type="entry name" value="HATPase_c"/>
    <property type="match status" value="1"/>
</dbReference>
<dbReference type="InterPro" id="IPR001789">
    <property type="entry name" value="Sig_transdc_resp-reg_receiver"/>
</dbReference>
<dbReference type="Gene3D" id="1.10.287.130">
    <property type="match status" value="1"/>
</dbReference>
<feature type="domain" description="Response regulatory" evidence="16">
    <location>
        <begin position="1101"/>
        <end position="1217"/>
    </location>
</feature>
<dbReference type="InterPro" id="IPR003660">
    <property type="entry name" value="HAMP_dom"/>
</dbReference>
<dbReference type="SUPFAM" id="SSF52172">
    <property type="entry name" value="CheY-like"/>
    <property type="match status" value="3"/>
</dbReference>
<dbReference type="InterPro" id="IPR005467">
    <property type="entry name" value="His_kinase_dom"/>
</dbReference>
<dbReference type="Gene3D" id="6.10.340.10">
    <property type="match status" value="1"/>
</dbReference>
<dbReference type="PANTHER" id="PTHR45339">
    <property type="entry name" value="HYBRID SIGNAL TRANSDUCTION HISTIDINE KINASE J"/>
    <property type="match status" value="1"/>
</dbReference>
<dbReference type="InterPro" id="IPR036097">
    <property type="entry name" value="HisK_dim/P_sf"/>
</dbReference>
<feature type="domain" description="Response regulatory" evidence="16">
    <location>
        <begin position="1247"/>
        <end position="1364"/>
    </location>
</feature>
<evidence type="ECO:0000256" key="8">
    <source>
        <dbReference type="ARBA" id="ARBA00022777"/>
    </source>
</evidence>
<dbReference type="InterPro" id="IPR003594">
    <property type="entry name" value="HATPase_dom"/>
</dbReference>
<keyword evidence="5 12" id="KW-0597">Phosphoprotein</keyword>
<dbReference type="SMART" id="SM00448">
    <property type="entry name" value="REC"/>
    <property type="match status" value="3"/>
</dbReference>
<proteinExistence type="predicted"/>
<keyword evidence="14" id="KW-1133">Transmembrane helix</keyword>
<dbReference type="Gene3D" id="3.30.450.40">
    <property type="match status" value="1"/>
</dbReference>
<reference evidence="18 19" key="1">
    <citation type="submission" date="2024-09" db="EMBL/GenBank/DDBJ databases">
        <authorList>
            <person name="Sun Q."/>
            <person name="Mori K."/>
        </authorList>
    </citation>
    <scope>NUCLEOTIDE SEQUENCE [LARGE SCALE GENOMIC DNA]</scope>
    <source>
        <strain evidence="18 19">CCM 7759</strain>
    </source>
</reference>
<evidence type="ECO:0000259" key="15">
    <source>
        <dbReference type="PROSITE" id="PS50109"/>
    </source>
</evidence>
<keyword evidence="14" id="KW-0812">Transmembrane</keyword>
<evidence type="ECO:0000256" key="2">
    <source>
        <dbReference type="ARBA" id="ARBA00004651"/>
    </source>
</evidence>
<evidence type="ECO:0000259" key="16">
    <source>
        <dbReference type="PROSITE" id="PS50110"/>
    </source>
</evidence>
<dbReference type="CDD" id="cd06225">
    <property type="entry name" value="HAMP"/>
    <property type="match status" value="1"/>
</dbReference>
<sequence>MRWVRNARINRKLLMMIIVPILGLLYFSTSEIADKSKELTVIGKLQTLVAAEIAANDFVHELQKERGLVSGYVTQRTAERLDALLEQRRMTDEELEHLRELVQSNRIAALGEQLANDFEAALSPLDKLTAVRTQIDQNKQNDDEVLQYYLDIVSGFYFVMESANLSGTNKQIGNLLSSYIYLSKEKMAASKERAIVYRMQSNSAVSQTDIEQLYMLENEQKLYQSISLGFASDGGRKLYLDTVKGRDVQEAQRMLAQAKSAKAGEKLGIDGDRWYELSTVKIDLLKQVEDGLAKELLQTMETVQAGAIRALVTVILINVFVFAVSLLVIVAVSRTMVRQIRALQRSTVLILQGETDIRVDDVTKDEIGELTDGFNQMVASFREVIAQADRISMGEYEQTIVPRSDRDQLSIALIRMLEALKESKETNAKQYWLKTELARLVGLSQGVTQMQRLATMLISEIAKLVEAGQGVFYVKEQDGRGKESEDYVLLGSYAFKERKSVSARIRPGEGLVGQCVLEKKPIVLTNVPGDYVPIQSGLGEAKPLQITVVPIMYENEVLGVIELASFNPFTDIQHDLLEQLAQSLGVVLQSVSSRQRTEELLRRSRELTEELQAQQEELRTANEELEEQAQMLRMSEEKMRVQSEELQAINEELEEKTHYLELRRADIEKQNELIERSRQELEEKARELELASKYKSEFLANMSHELRTPLNSLLILAKSLAANEEGNLSAEQIDSAKIIYSGGIDLLTLINDILDLSKVEAGKLDIQLEDVRIDAMLQAMHAQFLPLAKEKGLQFRVRRADGVPEQFRTDGQRAEQILKNLLSNAIKFTSSGSVTLEVELAQDDGGIAFTVTDTGIGIAADKQKAIFEAFQQADGTTSRKYGGTGLGLTISRELAKLLGGEIRMRSEEGEGSRFTFILPYRGAVPGSGTSAKSSPPVEAASMLVAASAEPDAAEAVSPRENMYIPDDRDMIGVPAQGKSILIIEDDPDFAQILMDMSRKKGFRCLAAKDGFSALQLAKQYVPSAVLLDLGLPDMDGIKVLDHLKFHNETRHIPVHIISAKDRSFDSLHRGAIGFLSKPISAEDIDAVFGKIENVLNERIQQVLVVEDDLSSQKAIHELLKHKRIGIQSAYSGEEGLRLLQSQHFDCVILDLRLPDMTGFEMLQKLVGDKDRELPPIIVNTGKELTQDEYKQLNRFTNSIVIKGANSPDRLLDEVSLFLHSVHKSLPPEHKEMIRMVRESDDTLRGRKVLLVDDDLRNTFALSKVLRQHGLEVIMADNGQLALEKLEGEPDIELVIMDIMMPVMDGYEAMERIRAIPRFQSLPIIALTAKAMTGDKEKCIERGANDYMTKPVDTDKLLSLIRVWLFK</sequence>
<accession>A0ABV6DM35</accession>
<dbReference type="Proteomes" id="UP001589776">
    <property type="component" value="Unassembled WGS sequence"/>
</dbReference>
<dbReference type="InterPro" id="IPR013587">
    <property type="entry name" value="Nitrate/nitrite_sensing"/>
</dbReference>
<dbReference type="Gene3D" id="3.30.565.10">
    <property type="entry name" value="Histidine kinase-like ATPase, C-terminal domain"/>
    <property type="match status" value="1"/>
</dbReference>
<dbReference type="SUPFAM" id="SSF47384">
    <property type="entry name" value="Homodimeric domain of signal transducing histidine kinase"/>
    <property type="match status" value="1"/>
</dbReference>
<feature type="transmembrane region" description="Helical" evidence="14">
    <location>
        <begin position="310"/>
        <end position="332"/>
    </location>
</feature>
<dbReference type="PROSITE" id="PS50110">
    <property type="entry name" value="RESPONSE_REGULATORY"/>
    <property type="match status" value="3"/>
</dbReference>
<dbReference type="InterPro" id="IPR011006">
    <property type="entry name" value="CheY-like_superfamily"/>
</dbReference>
<evidence type="ECO:0000256" key="13">
    <source>
        <dbReference type="SAM" id="Coils"/>
    </source>
</evidence>
<dbReference type="SMART" id="SM00388">
    <property type="entry name" value="HisKA"/>
    <property type="match status" value="1"/>
</dbReference>
<dbReference type="SUPFAM" id="SSF158472">
    <property type="entry name" value="HAMP domain-like"/>
    <property type="match status" value="1"/>
</dbReference>
<feature type="modified residue" description="4-aspartylphosphate" evidence="12">
    <location>
        <position position="1150"/>
    </location>
</feature>
<dbReference type="CDD" id="cd17546">
    <property type="entry name" value="REC_hyHK_CKI1_RcsC-like"/>
    <property type="match status" value="1"/>
</dbReference>
<feature type="coiled-coil region" evidence="13">
    <location>
        <begin position="594"/>
        <end position="694"/>
    </location>
</feature>
<dbReference type="Pfam" id="PF00672">
    <property type="entry name" value="HAMP"/>
    <property type="match status" value="1"/>
</dbReference>
<dbReference type="SUPFAM" id="SSF55874">
    <property type="entry name" value="ATPase domain of HSP90 chaperone/DNA topoisomerase II/histidine kinase"/>
    <property type="match status" value="1"/>
</dbReference>
<organism evidence="18 19">
    <name type="scientific">Paenibacillus chartarius</name>
    <dbReference type="NCBI Taxonomy" id="747481"/>
    <lineage>
        <taxon>Bacteria</taxon>
        <taxon>Bacillati</taxon>
        <taxon>Bacillota</taxon>
        <taxon>Bacilli</taxon>
        <taxon>Bacillales</taxon>
        <taxon>Paenibacillaceae</taxon>
        <taxon>Paenibacillus</taxon>
    </lineage>
</organism>
<dbReference type="PROSITE" id="PS50885">
    <property type="entry name" value="HAMP"/>
    <property type="match status" value="1"/>
</dbReference>
<keyword evidence="10" id="KW-0902">Two-component regulatory system</keyword>
<dbReference type="InterPro" id="IPR036890">
    <property type="entry name" value="HATPase_C_sf"/>
</dbReference>
<dbReference type="SUPFAM" id="SSF55781">
    <property type="entry name" value="GAF domain-like"/>
    <property type="match status" value="1"/>
</dbReference>
<evidence type="ECO:0000256" key="14">
    <source>
        <dbReference type="SAM" id="Phobius"/>
    </source>
</evidence>
<evidence type="ECO:0000313" key="18">
    <source>
        <dbReference type="EMBL" id="MFC0213663.1"/>
    </source>
</evidence>
<dbReference type="CDD" id="cd00082">
    <property type="entry name" value="HisKA"/>
    <property type="match status" value="1"/>
</dbReference>
<feature type="modified residue" description="4-aspartylphosphate" evidence="12">
    <location>
        <position position="1297"/>
    </location>
</feature>
<dbReference type="PRINTS" id="PR00344">
    <property type="entry name" value="BCTRLSENSOR"/>
</dbReference>
<keyword evidence="13" id="KW-0175">Coiled coil</keyword>
<dbReference type="SMART" id="SM00387">
    <property type="entry name" value="HATPase_c"/>
    <property type="match status" value="1"/>
</dbReference>
<dbReference type="Pfam" id="PF00512">
    <property type="entry name" value="HisKA"/>
    <property type="match status" value="1"/>
</dbReference>
<dbReference type="RefSeq" id="WP_377470983.1">
    <property type="nucleotide sequence ID" value="NZ_JBHLWN010000060.1"/>
</dbReference>
<dbReference type="PROSITE" id="PS50109">
    <property type="entry name" value="HIS_KIN"/>
    <property type="match status" value="1"/>
</dbReference>
<keyword evidence="19" id="KW-1185">Reference proteome</keyword>
<keyword evidence="11 14" id="KW-0472">Membrane</keyword>
<keyword evidence="7" id="KW-0547">Nucleotide-binding</keyword>
<feature type="domain" description="Response regulatory" evidence="16">
    <location>
        <begin position="979"/>
        <end position="1092"/>
    </location>
</feature>
<feature type="domain" description="Histidine kinase" evidence="15">
    <location>
        <begin position="701"/>
        <end position="922"/>
    </location>
</feature>
<evidence type="ECO:0000256" key="10">
    <source>
        <dbReference type="ARBA" id="ARBA00023012"/>
    </source>
</evidence>
<comment type="subcellular location">
    <subcellularLocation>
        <location evidence="2">Cell membrane</location>
        <topology evidence="2">Multi-pass membrane protein</topology>
    </subcellularLocation>
</comment>
<dbReference type="InterPro" id="IPR003018">
    <property type="entry name" value="GAF"/>
</dbReference>
<dbReference type="CDD" id="cd16922">
    <property type="entry name" value="HATPase_EvgS-ArcB-TorS-like"/>
    <property type="match status" value="1"/>
</dbReference>
<evidence type="ECO:0000256" key="1">
    <source>
        <dbReference type="ARBA" id="ARBA00000085"/>
    </source>
</evidence>
<dbReference type="EC" id="2.7.13.3" evidence="3"/>
<dbReference type="PANTHER" id="PTHR45339:SF1">
    <property type="entry name" value="HYBRID SIGNAL TRANSDUCTION HISTIDINE KINASE J"/>
    <property type="match status" value="1"/>
</dbReference>
<evidence type="ECO:0000256" key="11">
    <source>
        <dbReference type="ARBA" id="ARBA00023136"/>
    </source>
</evidence>
<dbReference type="Pfam" id="PF08376">
    <property type="entry name" value="NIT"/>
    <property type="match status" value="1"/>
</dbReference>
<evidence type="ECO:0000256" key="4">
    <source>
        <dbReference type="ARBA" id="ARBA00022475"/>
    </source>
</evidence>
<comment type="catalytic activity">
    <reaction evidence="1">
        <text>ATP + protein L-histidine = ADP + protein N-phospho-L-histidine.</text>
        <dbReference type="EC" id="2.7.13.3"/>
    </reaction>
</comment>
<keyword evidence="8" id="KW-0418">Kinase</keyword>
<dbReference type="Gene3D" id="3.40.50.2300">
    <property type="match status" value="3"/>
</dbReference>
<protein>
    <recommendedName>
        <fullName evidence="3">histidine kinase</fullName>
        <ecNumber evidence="3">2.7.13.3</ecNumber>
    </recommendedName>
</protein>
<dbReference type="Pfam" id="PF00072">
    <property type="entry name" value="Response_reg"/>
    <property type="match status" value="3"/>
</dbReference>